<evidence type="ECO:0000259" key="8">
    <source>
        <dbReference type="Pfam" id="PF01593"/>
    </source>
</evidence>
<dbReference type="InterPro" id="IPR002937">
    <property type="entry name" value="Amino_oxidase"/>
</dbReference>
<dbReference type="PANTHER" id="PTHR43563:SF14">
    <property type="entry name" value="AMINE OXIDASE"/>
    <property type="match status" value="1"/>
</dbReference>
<evidence type="ECO:0000313" key="10">
    <source>
        <dbReference type="Proteomes" id="UP000799423"/>
    </source>
</evidence>
<dbReference type="OrthoDB" id="5046242at2759"/>
<feature type="chain" id="PRO_5025678028" description="Amine oxidase" evidence="7">
    <location>
        <begin position="23"/>
        <end position="491"/>
    </location>
</feature>
<evidence type="ECO:0000256" key="5">
    <source>
        <dbReference type="PIRSR" id="PIRSR601613-1"/>
    </source>
</evidence>
<dbReference type="SUPFAM" id="SSF54373">
    <property type="entry name" value="FAD-linked reductases, C-terminal domain"/>
    <property type="match status" value="1"/>
</dbReference>
<feature type="binding site" evidence="5">
    <location>
        <position position="465"/>
    </location>
    <ligand>
        <name>FAD</name>
        <dbReference type="ChEBI" id="CHEBI:57692"/>
    </ligand>
</feature>
<dbReference type="GO" id="GO:0097621">
    <property type="term" value="F:monoamine oxidase activity"/>
    <property type="evidence" value="ECO:0007669"/>
    <property type="project" value="UniProtKB-EC"/>
</dbReference>
<evidence type="ECO:0000256" key="4">
    <source>
        <dbReference type="ARBA" id="ARBA00048448"/>
    </source>
</evidence>
<organism evidence="9 10">
    <name type="scientific">Plenodomus tracheiphilus IPT5</name>
    <dbReference type="NCBI Taxonomy" id="1408161"/>
    <lineage>
        <taxon>Eukaryota</taxon>
        <taxon>Fungi</taxon>
        <taxon>Dikarya</taxon>
        <taxon>Ascomycota</taxon>
        <taxon>Pezizomycotina</taxon>
        <taxon>Dothideomycetes</taxon>
        <taxon>Pleosporomycetidae</taxon>
        <taxon>Pleosporales</taxon>
        <taxon>Pleosporineae</taxon>
        <taxon>Leptosphaeriaceae</taxon>
        <taxon>Plenodomus</taxon>
    </lineage>
</organism>
<dbReference type="InterPro" id="IPR001613">
    <property type="entry name" value="Flavin_amine_oxidase"/>
</dbReference>
<protein>
    <recommendedName>
        <fullName evidence="6">Amine oxidase</fullName>
        <ecNumber evidence="6">1.4.3.-</ecNumber>
    </recommendedName>
</protein>
<comment type="catalytic activity">
    <reaction evidence="4">
        <text>a secondary aliphatic amine + O2 + H2O = a primary amine + an aldehyde + H2O2</text>
        <dbReference type="Rhea" id="RHEA:26414"/>
        <dbReference type="ChEBI" id="CHEBI:15377"/>
        <dbReference type="ChEBI" id="CHEBI:15379"/>
        <dbReference type="ChEBI" id="CHEBI:16240"/>
        <dbReference type="ChEBI" id="CHEBI:17478"/>
        <dbReference type="ChEBI" id="CHEBI:58855"/>
        <dbReference type="ChEBI" id="CHEBI:65296"/>
        <dbReference type="EC" id="1.4.3.4"/>
    </reaction>
</comment>
<feature type="binding site" evidence="5">
    <location>
        <position position="382"/>
    </location>
    <ligand>
        <name>substrate</name>
    </ligand>
</feature>
<comment type="similarity">
    <text evidence="2 6">Belongs to the flavin monoamine oxidase family.</text>
</comment>
<dbReference type="Gene3D" id="3.50.50.60">
    <property type="entry name" value="FAD/NAD(P)-binding domain"/>
    <property type="match status" value="1"/>
</dbReference>
<dbReference type="EC" id="1.4.3.-" evidence="6"/>
<dbReference type="AlphaFoldDB" id="A0A6A7AY10"/>
<feature type="binding site" evidence="5">
    <location>
        <position position="44"/>
    </location>
    <ligand>
        <name>FAD</name>
        <dbReference type="ChEBI" id="CHEBI:57692"/>
    </ligand>
</feature>
<gene>
    <name evidence="9" type="ORF">T440DRAFT_492057</name>
</gene>
<dbReference type="InterPro" id="IPR050703">
    <property type="entry name" value="Flavin_MAO"/>
</dbReference>
<feature type="signal peptide" evidence="7">
    <location>
        <begin position="1"/>
        <end position="22"/>
    </location>
</feature>
<keyword evidence="3 6" id="KW-0560">Oxidoreductase</keyword>
<keyword evidence="6" id="KW-0285">Flavoprotein</keyword>
<keyword evidence="6" id="KW-0274">FAD</keyword>
<evidence type="ECO:0000256" key="3">
    <source>
        <dbReference type="ARBA" id="ARBA00023002"/>
    </source>
</evidence>
<reference evidence="9" key="1">
    <citation type="submission" date="2020-01" db="EMBL/GenBank/DDBJ databases">
        <authorList>
            <consortium name="DOE Joint Genome Institute"/>
            <person name="Haridas S."/>
            <person name="Albert R."/>
            <person name="Binder M."/>
            <person name="Bloem J."/>
            <person name="Labutti K."/>
            <person name="Salamov A."/>
            <person name="Andreopoulos B."/>
            <person name="Baker S.E."/>
            <person name="Barry K."/>
            <person name="Bills G."/>
            <person name="Bluhm B.H."/>
            <person name="Cannon C."/>
            <person name="Castanera R."/>
            <person name="Culley D.E."/>
            <person name="Daum C."/>
            <person name="Ezra D."/>
            <person name="Gonzalez J.B."/>
            <person name="Henrissat B."/>
            <person name="Kuo A."/>
            <person name="Liang C."/>
            <person name="Lipzen A."/>
            <person name="Lutzoni F."/>
            <person name="Magnuson J."/>
            <person name="Mondo S."/>
            <person name="Nolan M."/>
            <person name="Ohm R."/>
            <person name="Pangilinan J."/>
            <person name="Park H.-J."/>
            <person name="Ramirez L."/>
            <person name="Alfaro M."/>
            <person name="Sun H."/>
            <person name="Tritt A."/>
            <person name="Yoshinaga Y."/>
            <person name="Zwiers L.-H."/>
            <person name="Turgeon B.G."/>
            <person name="Goodwin S.B."/>
            <person name="Spatafora J.W."/>
            <person name="Crous P.W."/>
            <person name="Grigoriev I.V."/>
        </authorList>
    </citation>
    <scope>NUCLEOTIDE SEQUENCE</scope>
    <source>
        <strain evidence="9">IPT5</strain>
    </source>
</reference>
<keyword evidence="10" id="KW-1185">Reference proteome</keyword>
<feature type="binding site" evidence="5">
    <location>
        <begin position="63"/>
        <end position="64"/>
    </location>
    <ligand>
        <name>FAD</name>
        <dbReference type="ChEBI" id="CHEBI:57692"/>
    </ligand>
</feature>
<evidence type="ECO:0000256" key="2">
    <source>
        <dbReference type="ARBA" id="ARBA00005995"/>
    </source>
</evidence>
<dbReference type="SUPFAM" id="SSF51905">
    <property type="entry name" value="FAD/NAD(P)-binding domain"/>
    <property type="match status" value="1"/>
</dbReference>
<dbReference type="Pfam" id="PF01593">
    <property type="entry name" value="Amino_oxidase"/>
    <property type="match status" value="1"/>
</dbReference>
<name>A0A6A7AY10_9PLEO</name>
<dbReference type="PANTHER" id="PTHR43563">
    <property type="entry name" value="AMINE OXIDASE"/>
    <property type="match status" value="1"/>
</dbReference>
<feature type="binding site" evidence="5">
    <location>
        <position position="276"/>
    </location>
    <ligand>
        <name>FAD</name>
        <dbReference type="ChEBI" id="CHEBI:57692"/>
    </ligand>
</feature>
<dbReference type="Gene3D" id="3.90.660.10">
    <property type="match status" value="1"/>
</dbReference>
<dbReference type="Gene3D" id="1.10.405.10">
    <property type="entry name" value="Guanine Nucleotide Dissociation Inhibitor, domain 1"/>
    <property type="match status" value="1"/>
</dbReference>
<dbReference type="EMBL" id="MU006327">
    <property type="protein sequence ID" value="KAF2847257.1"/>
    <property type="molecule type" value="Genomic_DNA"/>
</dbReference>
<dbReference type="PRINTS" id="PR00757">
    <property type="entry name" value="AMINEOXDASEF"/>
</dbReference>
<keyword evidence="7" id="KW-0732">Signal</keyword>
<evidence type="ECO:0000256" key="1">
    <source>
        <dbReference type="ARBA" id="ARBA00001974"/>
    </source>
</evidence>
<comment type="cofactor">
    <cofactor evidence="1 6">
        <name>FAD</name>
        <dbReference type="ChEBI" id="CHEBI:57692"/>
    </cofactor>
</comment>
<feature type="domain" description="Amine oxidase" evidence="8">
    <location>
        <begin position="43"/>
        <end position="489"/>
    </location>
</feature>
<evidence type="ECO:0000313" key="9">
    <source>
        <dbReference type="EMBL" id="KAF2847257.1"/>
    </source>
</evidence>
<sequence>MNVYLELRHSLPFLLLATSSLANHTPSPPLPQSVDVAIIGAGLSGLTAASHLLAANKSVLVLEARSRVGGKVYNYPLRNGGVTEVGAEFVGPTQDHILRLIEDLGLKTFDTYTEGQSILWRNNTKTIYTPDPALGGSPPVSLDSLTQISTAQTQLNTWASLLSPSSPFTHPRAAEWDAQTLEEFLIKTTPSSDAHFVLTTACKALFSAEPHELSLLYVLSYIAGAGNETTPGTLDRLVAVQDGAQEKRVIGGTGLIPERLAEQRVGYQHIALNAAVSHVTKTADGYEVLSRKGKVHAKDVVLAISPPLQRKITFTPRLPLSHRKLNEEMKMPALGKGIAIYNTPFWRQGQNLSAQVLSDSGSVRATFDSTPDSPSFGAILGFILADEMRYLDTLPASTAQSLITSDYTRYFGPSAQNTSEFVLFRWDLEEWSLGAPTAVAGPRVLSRYGQALGRKVGGLHFAGTETGGFWAGYMDGAVRSGKRVAGEILGR</sequence>
<proteinExistence type="inferred from homology"/>
<dbReference type="Proteomes" id="UP000799423">
    <property type="component" value="Unassembled WGS sequence"/>
</dbReference>
<accession>A0A6A7AY10</accession>
<dbReference type="InterPro" id="IPR036188">
    <property type="entry name" value="FAD/NAD-bd_sf"/>
</dbReference>
<evidence type="ECO:0000256" key="7">
    <source>
        <dbReference type="SAM" id="SignalP"/>
    </source>
</evidence>
<evidence type="ECO:0000256" key="6">
    <source>
        <dbReference type="RuleBase" id="RU362067"/>
    </source>
</evidence>